<organism evidence="1 2">
    <name type="scientific">Paramecium octaurelia</name>
    <dbReference type="NCBI Taxonomy" id="43137"/>
    <lineage>
        <taxon>Eukaryota</taxon>
        <taxon>Sar</taxon>
        <taxon>Alveolata</taxon>
        <taxon>Ciliophora</taxon>
        <taxon>Intramacronucleata</taxon>
        <taxon>Oligohymenophorea</taxon>
        <taxon>Peniculida</taxon>
        <taxon>Parameciidae</taxon>
        <taxon>Paramecium</taxon>
    </lineage>
</organism>
<evidence type="ECO:0000313" key="1">
    <source>
        <dbReference type="EMBL" id="CAD8203693.1"/>
    </source>
</evidence>
<comment type="caution">
    <text evidence="1">The sequence shown here is derived from an EMBL/GenBank/DDBJ whole genome shotgun (WGS) entry which is preliminary data.</text>
</comment>
<keyword evidence="2" id="KW-1185">Reference proteome</keyword>
<dbReference type="OrthoDB" id="10255128at2759"/>
<evidence type="ECO:0000313" key="2">
    <source>
        <dbReference type="Proteomes" id="UP000683925"/>
    </source>
</evidence>
<reference evidence="1" key="1">
    <citation type="submission" date="2021-01" db="EMBL/GenBank/DDBJ databases">
        <authorList>
            <consortium name="Genoscope - CEA"/>
            <person name="William W."/>
        </authorList>
    </citation>
    <scope>NUCLEOTIDE SEQUENCE</scope>
</reference>
<protein>
    <submittedName>
        <fullName evidence="1">Uncharacterized protein</fullName>
    </submittedName>
</protein>
<gene>
    <name evidence="1" type="ORF">POCTA_138.1.T1300158</name>
</gene>
<accession>A0A8S1XRJ4</accession>
<dbReference type="OMA" id="CCKDVIN"/>
<name>A0A8S1XRJ4_PAROT</name>
<sequence length="499" mass="58709">MSWYTEIAEHLESCQKMLNEKIKSTQGFIGLLQQIFKLEESYSKSLENIGLQISKLINEKEGTTELFTILRSYLLIKSEQTKCFAMQLNNTLISEQQQFLFKQDNFSKEIQQFNLANKKEYQQNLQTLNQFTTEFRNAIEEEKQHQLNRLQKKKLSIAVSELSFQNFLTIYNQFIDACCKDVINFQQKFSGLELERKNLLQDSHMKFIIFEISVIRNLQYDLTGISQKLEQHQPNNSVLEQQSQKNIAIDKIDFEVLKRDIFQQLHFKPESQLLNKVKKPIFDQIKSKDSENFEYLSEEGQSYQKIFHNVLLNNSITDEVIKKLSELLEVALPYSYTQCLEQVLSKVTSDKYQKSISNYQVSHEVYLSVQKLLITLLDHCNKYQDYATVVLEACQFAKKIVKRVYLPTENKEIKLSVFEGLMNHQVIQNSQLWIDQAMNLKKQPTQKICMFKENYNKSSQIIHSHDEYLNALQQIGCQKQIIENIRILFNNTNNQNGQN</sequence>
<dbReference type="Proteomes" id="UP000683925">
    <property type="component" value="Unassembled WGS sequence"/>
</dbReference>
<dbReference type="AlphaFoldDB" id="A0A8S1XRJ4"/>
<dbReference type="EMBL" id="CAJJDP010000130">
    <property type="protein sequence ID" value="CAD8203693.1"/>
    <property type="molecule type" value="Genomic_DNA"/>
</dbReference>
<proteinExistence type="predicted"/>